<evidence type="ECO:0000256" key="3">
    <source>
        <dbReference type="ARBA" id="ARBA00022475"/>
    </source>
</evidence>
<dbReference type="Proteomes" id="UP001595796">
    <property type="component" value="Unassembled WGS sequence"/>
</dbReference>
<evidence type="ECO:0000256" key="5">
    <source>
        <dbReference type="ARBA" id="ARBA00022989"/>
    </source>
</evidence>
<dbReference type="PRINTS" id="PR00953">
    <property type="entry name" value="TYPE3IMRPROT"/>
</dbReference>
<evidence type="ECO:0000313" key="8">
    <source>
        <dbReference type="EMBL" id="MFC5069741.1"/>
    </source>
</evidence>
<feature type="transmembrane region" description="Helical" evidence="7">
    <location>
        <begin position="210"/>
        <end position="232"/>
    </location>
</feature>
<dbReference type="RefSeq" id="WP_114956245.1">
    <property type="nucleotide sequence ID" value="NZ_JBHSJF010000008.1"/>
</dbReference>
<dbReference type="EMBL" id="JBHSJF010000008">
    <property type="protein sequence ID" value="MFC5069741.1"/>
    <property type="molecule type" value="Genomic_DNA"/>
</dbReference>
<reference evidence="9" key="1">
    <citation type="journal article" date="2019" name="Int. J. Syst. Evol. Microbiol.">
        <title>The Global Catalogue of Microorganisms (GCM) 10K type strain sequencing project: providing services to taxonomists for standard genome sequencing and annotation.</title>
        <authorList>
            <consortium name="The Broad Institute Genomics Platform"/>
            <consortium name="The Broad Institute Genome Sequencing Center for Infectious Disease"/>
            <person name="Wu L."/>
            <person name="Ma J."/>
        </authorList>
    </citation>
    <scope>NUCLEOTIDE SEQUENCE [LARGE SCALE GENOMIC DNA]</scope>
    <source>
        <strain evidence="9">CGMCC 1.16444</strain>
    </source>
</reference>
<comment type="similarity">
    <text evidence="2">Belongs to the FliR/MopE/SpaR family.</text>
</comment>
<evidence type="ECO:0000256" key="6">
    <source>
        <dbReference type="ARBA" id="ARBA00023136"/>
    </source>
</evidence>
<feature type="transmembrane region" description="Helical" evidence="7">
    <location>
        <begin position="185"/>
        <end position="203"/>
    </location>
</feature>
<comment type="subcellular location">
    <subcellularLocation>
        <location evidence="1">Cell membrane</location>
        <topology evidence="1">Multi-pass membrane protein</topology>
    </subcellularLocation>
</comment>
<keyword evidence="8" id="KW-0969">Cilium</keyword>
<keyword evidence="3" id="KW-1003">Cell membrane</keyword>
<keyword evidence="8" id="KW-0282">Flagellum</keyword>
<keyword evidence="5 7" id="KW-1133">Transmembrane helix</keyword>
<evidence type="ECO:0000256" key="2">
    <source>
        <dbReference type="ARBA" id="ARBA00009772"/>
    </source>
</evidence>
<sequence length="250" mass="27045">MIGIGSDTILAVFVIFCRIGGCLMLMAGVSSPRVPMQIRLFLAVAITLAVAPLMVDSVKASIPNDEPLTLVQVIGTETLIGVMIGFLGRIFFLALQTLAHAMATTIGYSMPGTPIEDFEGVPTMTTLVMMTATLLFFMTDQHLMVLRATMNSYSALPINGGFDPQSGLIQITDTLGTAFMLALRLASPFIIYGLIVNFALGLLNKMTPTIPVYFVSMPFVLMGGLLLFYFTAGEFQQLFVMGFADWLANE</sequence>
<proteinExistence type="inferred from homology"/>
<feature type="transmembrane region" description="Helical" evidence="7">
    <location>
        <begin position="40"/>
        <end position="58"/>
    </location>
</feature>
<name>A0ABV9Z6B5_9HYPH</name>
<feature type="transmembrane region" description="Helical" evidence="7">
    <location>
        <begin position="6"/>
        <end position="28"/>
    </location>
</feature>
<keyword evidence="9" id="KW-1185">Reference proteome</keyword>
<comment type="caution">
    <text evidence="8">The sequence shown here is derived from an EMBL/GenBank/DDBJ whole genome shotgun (WGS) entry which is preliminary data.</text>
</comment>
<evidence type="ECO:0000256" key="7">
    <source>
        <dbReference type="SAM" id="Phobius"/>
    </source>
</evidence>
<evidence type="ECO:0000256" key="4">
    <source>
        <dbReference type="ARBA" id="ARBA00022692"/>
    </source>
</evidence>
<dbReference type="InterPro" id="IPR002010">
    <property type="entry name" value="T3SS_IM_R"/>
</dbReference>
<protein>
    <submittedName>
        <fullName evidence="8">Flagellar biosynthesis protein FliR</fullName>
    </submittedName>
</protein>
<keyword evidence="4 7" id="KW-0812">Transmembrane</keyword>
<evidence type="ECO:0000256" key="1">
    <source>
        <dbReference type="ARBA" id="ARBA00004651"/>
    </source>
</evidence>
<gene>
    <name evidence="8" type="primary">fliR</name>
    <name evidence="8" type="ORF">ACFPFW_17135</name>
</gene>
<dbReference type="PANTHER" id="PTHR30065:SF1">
    <property type="entry name" value="SURFACE PRESENTATION OF ANTIGENS PROTEIN SPAR"/>
    <property type="match status" value="1"/>
</dbReference>
<accession>A0ABV9Z6B5</accession>
<keyword evidence="6 7" id="KW-0472">Membrane</keyword>
<dbReference type="NCBIfam" id="NF009416">
    <property type="entry name" value="PRK12780.1"/>
    <property type="match status" value="1"/>
</dbReference>
<dbReference type="Pfam" id="PF01311">
    <property type="entry name" value="Bac_export_1"/>
    <property type="match status" value="1"/>
</dbReference>
<dbReference type="PANTHER" id="PTHR30065">
    <property type="entry name" value="FLAGELLAR BIOSYNTHETIC PROTEIN FLIR"/>
    <property type="match status" value="1"/>
</dbReference>
<evidence type="ECO:0000313" key="9">
    <source>
        <dbReference type="Proteomes" id="UP001595796"/>
    </source>
</evidence>
<organism evidence="8 9">
    <name type="scientific">Flaviflagellibacter deserti</name>
    <dbReference type="NCBI Taxonomy" id="2267266"/>
    <lineage>
        <taxon>Bacteria</taxon>
        <taxon>Pseudomonadati</taxon>
        <taxon>Pseudomonadota</taxon>
        <taxon>Alphaproteobacteria</taxon>
        <taxon>Hyphomicrobiales</taxon>
        <taxon>Flaviflagellibacter</taxon>
    </lineage>
</organism>
<feature type="transmembrane region" description="Helical" evidence="7">
    <location>
        <begin position="120"/>
        <end position="138"/>
    </location>
</feature>
<keyword evidence="8" id="KW-0966">Cell projection</keyword>
<feature type="transmembrane region" description="Helical" evidence="7">
    <location>
        <begin position="78"/>
        <end position="99"/>
    </location>
</feature>